<dbReference type="InterPro" id="IPR020843">
    <property type="entry name" value="ER"/>
</dbReference>
<comment type="caution">
    <text evidence="2">The sequence shown here is derived from an EMBL/GenBank/DDBJ whole genome shotgun (WGS) entry which is preliminary data.</text>
</comment>
<reference evidence="2 3" key="1">
    <citation type="submission" date="2023-07" db="EMBL/GenBank/DDBJ databases">
        <title>Sorghum-associated microbial communities from plants grown in Nebraska, USA.</title>
        <authorList>
            <person name="Schachtman D."/>
        </authorList>
    </citation>
    <scope>NUCLEOTIDE SEQUENCE [LARGE SCALE GENOMIC DNA]</scope>
    <source>
        <strain evidence="2 3">CC482</strain>
    </source>
</reference>
<dbReference type="RefSeq" id="WP_307205490.1">
    <property type="nucleotide sequence ID" value="NZ_JAUSST010000001.1"/>
</dbReference>
<organism evidence="2 3">
    <name type="scientific">Paenibacillus harenae</name>
    <dbReference type="NCBI Taxonomy" id="306543"/>
    <lineage>
        <taxon>Bacteria</taxon>
        <taxon>Bacillati</taxon>
        <taxon>Bacillota</taxon>
        <taxon>Bacilli</taxon>
        <taxon>Bacillales</taxon>
        <taxon>Paenibacillaceae</taxon>
        <taxon>Paenibacillus</taxon>
    </lineage>
</organism>
<dbReference type="Pfam" id="PF00107">
    <property type="entry name" value="ADH_zinc_N"/>
    <property type="match status" value="1"/>
</dbReference>
<dbReference type="Proteomes" id="UP001229346">
    <property type="component" value="Unassembled WGS sequence"/>
</dbReference>
<dbReference type="Pfam" id="PF13602">
    <property type="entry name" value="ADH_zinc_N_2"/>
    <property type="match status" value="1"/>
</dbReference>
<name>A0ABT9U3F5_PAEHA</name>
<dbReference type="Gene3D" id="3.90.180.10">
    <property type="entry name" value="Medium-chain alcohol dehydrogenases, catalytic domain"/>
    <property type="match status" value="1"/>
</dbReference>
<evidence type="ECO:0000313" key="3">
    <source>
        <dbReference type="Proteomes" id="UP001229346"/>
    </source>
</evidence>
<dbReference type="CDD" id="cd08267">
    <property type="entry name" value="MDR1"/>
    <property type="match status" value="1"/>
</dbReference>
<dbReference type="PANTHER" id="PTHR44013:SF1">
    <property type="entry name" value="ZINC-TYPE ALCOHOL DEHYDROGENASE-LIKE PROTEIN C16A3.02C"/>
    <property type="match status" value="1"/>
</dbReference>
<dbReference type="PANTHER" id="PTHR44013">
    <property type="entry name" value="ZINC-TYPE ALCOHOL DEHYDROGENASE-LIKE PROTEIN C16A3.02C"/>
    <property type="match status" value="1"/>
</dbReference>
<dbReference type="Gene3D" id="3.40.50.720">
    <property type="entry name" value="NAD(P)-binding Rossmann-like Domain"/>
    <property type="match status" value="1"/>
</dbReference>
<dbReference type="InterPro" id="IPR036291">
    <property type="entry name" value="NAD(P)-bd_dom_sf"/>
</dbReference>
<dbReference type="Pfam" id="PF08240">
    <property type="entry name" value="ADH_N"/>
    <property type="match status" value="1"/>
</dbReference>
<proteinExistence type="predicted"/>
<dbReference type="InterPro" id="IPR011032">
    <property type="entry name" value="GroES-like_sf"/>
</dbReference>
<feature type="domain" description="Enoyl reductase (ER)" evidence="1">
    <location>
        <begin position="10"/>
        <end position="300"/>
    </location>
</feature>
<dbReference type="InterPro" id="IPR013149">
    <property type="entry name" value="ADH-like_C"/>
</dbReference>
<gene>
    <name evidence="2" type="ORF">J2T15_003624</name>
</gene>
<dbReference type="SUPFAM" id="SSF50129">
    <property type="entry name" value="GroES-like"/>
    <property type="match status" value="1"/>
</dbReference>
<accession>A0ABT9U3F5</accession>
<dbReference type="SMART" id="SM00829">
    <property type="entry name" value="PKS_ER"/>
    <property type="match status" value="1"/>
</dbReference>
<dbReference type="EMBL" id="JAUSSU010000007">
    <property type="protein sequence ID" value="MDQ0114169.1"/>
    <property type="molecule type" value="Genomic_DNA"/>
</dbReference>
<evidence type="ECO:0000313" key="2">
    <source>
        <dbReference type="EMBL" id="MDQ0114169.1"/>
    </source>
</evidence>
<sequence length="303" mass="33005">MKAIICTKYGSPDVLELREVVKPIPKDHEVLINVHATTVTSGDCRVRGFRSPLLFWIPMRIVLGFTKPRNPILGVELAGEVVTVGSRVTRFKKGDRIFAMTGMHFGAYAEYICLSEDAVMAHIPDNTTYAEASAVSFGGTTSLHFLRKGQIRSGQKVAVYGASGSVGTSAVQLAKHFGAEVTGICSADNIELVKSLGADKVIDYTKRNFAELGETYDLIFDAVGKSSKADCLKALTPGGKFVTVEGQGVAKEKVEDMLLIKKLLETGQLKSVIDRRYPLENIREAHRYVEQGHKKGNVVITVS</sequence>
<evidence type="ECO:0000259" key="1">
    <source>
        <dbReference type="SMART" id="SM00829"/>
    </source>
</evidence>
<dbReference type="InterPro" id="IPR052733">
    <property type="entry name" value="Chloroplast_QOR"/>
</dbReference>
<dbReference type="SUPFAM" id="SSF51735">
    <property type="entry name" value="NAD(P)-binding Rossmann-fold domains"/>
    <property type="match status" value="1"/>
</dbReference>
<dbReference type="InterPro" id="IPR013154">
    <property type="entry name" value="ADH-like_N"/>
</dbReference>
<protein>
    <submittedName>
        <fullName evidence="2">NADPH:quinone reductase-like Zn-dependent oxidoreductase</fullName>
    </submittedName>
</protein>
<keyword evidence="3" id="KW-1185">Reference proteome</keyword>